<evidence type="ECO:0000256" key="1">
    <source>
        <dbReference type="SAM" id="MobiDB-lite"/>
    </source>
</evidence>
<feature type="compositionally biased region" description="Low complexity" evidence="1">
    <location>
        <begin position="370"/>
        <end position="382"/>
    </location>
</feature>
<dbReference type="InterPro" id="IPR001810">
    <property type="entry name" value="F-box_dom"/>
</dbReference>
<feature type="region of interest" description="Disordered" evidence="1">
    <location>
        <begin position="370"/>
        <end position="390"/>
    </location>
</feature>
<dbReference type="InterPro" id="IPR036322">
    <property type="entry name" value="WD40_repeat_dom_sf"/>
</dbReference>
<feature type="region of interest" description="Disordered" evidence="1">
    <location>
        <begin position="478"/>
        <end position="517"/>
    </location>
</feature>
<accession>A0A5M8PJQ3</accession>
<sequence>MRKRPHDDCGLDISGKRPRFDIVDRLSLLSDELLLRILSFVPIPTLTLCPRVSRRFKALAGDSQLWKSAYYNRFVRPRASRIPGVKDSDISANSLLYSSRISKWLEEDHLVQQGKGTDWKRQYKLRHNWARGSCDVSEIQVAEGPSVPPLLVRLHEGIVIAADSTAGIRAWSMRGGGQRLLASRVLRPREGDDKDSDRFGAPASLSIDTQGPGHQDLKIAVGFVNGGFSIYRLQTEAGLFVHQYTHSPSSNGMISAIAYASPYLLTMTEAQLLSLYRFTSELNHRSHDVLLDPPRLLSSLKSHTVWPPLSLSIRVSPTNMTASIAYAMPTYLSGWSVGLQELRLTPEGSILESRLASAVTQGFTSLWFSNSSSSNSNQRSSSEGATELRSIASSTKPTSLSYSHPYLLASHPDNTLTLYLVTSTAGNLSVGAGSRLWGHTSSVSGAHVGDRGKAVSVSSHGNELRVWELEGAISSASSRRRMATGEASVQVRPEIRKYQPQTNPGNGSDSSSPQGRNDGLVFAHRVCDMATARGWVGFDDEKVIVLREKGQGTQALVVYDFSQ</sequence>
<dbReference type="OrthoDB" id="3219396at2759"/>
<dbReference type="InterPro" id="IPR036047">
    <property type="entry name" value="F-box-like_dom_sf"/>
</dbReference>
<dbReference type="PROSITE" id="PS50181">
    <property type="entry name" value="FBOX"/>
    <property type="match status" value="1"/>
</dbReference>
<feature type="compositionally biased region" description="Polar residues" evidence="1">
    <location>
        <begin position="499"/>
        <end position="515"/>
    </location>
</feature>
<dbReference type="AlphaFoldDB" id="A0A5M8PJQ3"/>
<evidence type="ECO:0000313" key="4">
    <source>
        <dbReference type="Proteomes" id="UP000324767"/>
    </source>
</evidence>
<dbReference type="Gene3D" id="1.20.1280.50">
    <property type="match status" value="1"/>
</dbReference>
<evidence type="ECO:0000259" key="2">
    <source>
        <dbReference type="PROSITE" id="PS50181"/>
    </source>
</evidence>
<dbReference type="Pfam" id="PF12937">
    <property type="entry name" value="F-box-like"/>
    <property type="match status" value="1"/>
</dbReference>
<dbReference type="EMBL" id="VXIT01000010">
    <property type="protein sequence ID" value="KAA6409669.1"/>
    <property type="molecule type" value="Genomic_DNA"/>
</dbReference>
<dbReference type="SUPFAM" id="SSF50978">
    <property type="entry name" value="WD40 repeat-like"/>
    <property type="match status" value="1"/>
</dbReference>
<gene>
    <name evidence="3" type="ORF">FRX48_06281</name>
</gene>
<comment type="caution">
    <text evidence="3">The sequence shown here is derived from an EMBL/GenBank/DDBJ whole genome shotgun (WGS) entry which is preliminary data.</text>
</comment>
<name>A0A5M8PJQ3_9LECA</name>
<protein>
    <recommendedName>
        <fullName evidence="2">F-box domain-containing protein</fullName>
    </recommendedName>
</protein>
<dbReference type="Proteomes" id="UP000324767">
    <property type="component" value="Unassembled WGS sequence"/>
</dbReference>
<evidence type="ECO:0000313" key="3">
    <source>
        <dbReference type="EMBL" id="KAA6409669.1"/>
    </source>
</evidence>
<feature type="domain" description="F-box" evidence="2">
    <location>
        <begin position="23"/>
        <end position="69"/>
    </location>
</feature>
<proteinExistence type="predicted"/>
<organism evidence="3 4">
    <name type="scientific">Lasallia pustulata</name>
    <dbReference type="NCBI Taxonomy" id="136370"/>
    <lineage>
        <taxon>Eukaryota</taxon>
        <taxon>Fungi</taxon>
        <taxon>Dikarya</taxon>
        <taxon>Ascomycota</taxon>
        <taxon>Pezizomycotina</taxon>
        <taxon>Lecanoromycetes</taxon>
        <taxon>OSLEUM clade</taxon>
        <taxon>Umbilicariomycetidae</taxon>
        <taxon>Umbilicariales</taxon>
        <taxon>Umbilicariaceae</taxon>
        <taxon>Lasallia</taxon>
    </lineage>
</organism>
<dbReference type="Pfam" id="PF25499">
    <property type="entry name" value="Beta-prop_pof12"/>
    <property type="match status" value="1"/>
</dbReference>
<reference evidence="3 4" key="1">
    <citation type="submission" date="2019-09" db="EMBL/GenBank/DDBJ databases">
        <title>The hologenome of the rock-dwelling lichen Lasallia pustulata.</title>
        <authorList>
            <person name="Greshake Tzovaras B."/>
            <person name="Segers F."/>
            <person name="Bicker A."/>
            <person name="Dal Grande F."/>
            <person name="Otte J."/>
            <person name="Hankeln T."/>
            <person name="Schmitt I."/>
            <person name="Ebersberger I."/>
        </authorList>
    </citation>
    <scope>NUCLEOTIDE SEQUENCE [LARGE SCALE GENOMIC DNA]</scope>
    <source>
        <strain evidence="3">A1-1</strain>
    </source>
</reference>
<dbReference type="SUPFAM" id="SSF81383">
    <property type="entry name" value="F-box domain"/>
    <property type="match status" value="1"/>
</dbReference>